<sequence>MKENNPALAQMIHNTDLATWLVRVAGKVLGILFIWPLIAAVVVFVTEEPGFIALGAFASALHVLLVLNGAVAPMPSEYTVRVLEDDDQA</sequence>
<evidence type="ECO:0000313" key="2">
    <source>
        <dbReference type="EMBL" id="NYI99344.1"/>
    </source>
</evidence>
<keyword evidence="1" id="KW-0812">Transmembrane</keyword>
<accession>A0A853BWA0</accession>
<evidence type="ECO:0000313" key="3">
    <source>
        <dbReference type="Proteomes" id="UP000530424"/>
    </source>
</evidence>
<dbReference type="RefSeq" id="WP_179666003.1">
    <property type="nucleotide sequence ID" value="NZ_JACCFP010000001.1"/>
</dbReference>
<name>A0A853BWA0_9ACTN</name>
<keyword evidence="3" id="KW-1185">Reference proteome</keyword>
<organism evidence="2 3">
    <name type="scientific">Nocardioides thalensis</name>
    <dbReference type="NCBI Taxonomy" id="1914755"/>
    <lineage>
        <taxon>Bacteria</taxon>
        <taxon>Bacillati</taxon>
        <taxon>Actinomycetota</taxon>
        <taxon>Actinomycetes</taxon>
        <taxon>Propionibacteriales</taxon>
        <taxon>Nocardioidaceae</taxon>
        <taxon>Nocardioides</taxon>
    </lineage>
</organism>
<keyword evidence="1" id="KW-0472">Membrane</keyword>
<dbReference type="AlphaFoldDB" id="A0A853BWA0"/>
<comment type="caution">
    <text evidence="2">The sequence shown here is derived from an EMBL/GenBank/DDBJ whole genome shotgun (WGS) entry which is preliminary data.</text>
</comment>
<protein>
    <submittedName>
        <fullName evidence="2">Uncharacterized protein</fullName>
    </submittedName>
</protein>
<reference evidence="2 3" key="1">
    <citation type="submission" date="2020-07" db="EMBL/GenBank/DDBJ databases">
        <title>Sequencing the genomes of 1000 actinobacteria strains.</title>
        <authorList>
            <person name="Klenk H.-P."/>
        </authorList>
    </citation>
    <scope>NUCLEOTIDE SEQUENCE [LARGE SCALE GENOMIC DNA]</scope>
    <source>
        <strain evidence="2 3">DSM 103833</strain>
    </source>
</reference>
<dbReference type="Proteomes" id="UP000530424">
    <property type="component" value="Unassembled WGS sequence"/>
</dbReference>
<proteinExistence type="predicted"/>
<evidence type="ECO:0000256" key="1">
    <source>
        <dbReference type="SAM" id="Phobius"/>
    </source>
</evidence>
<dbReference type="EMBL" id="JACCFP010000001">
    <property type="protein sequence ID" value="NYI99344.1"/>
    <property type="molecule type" value="Genomic_DNA"/>
</dbReference>
<gene>
    <name evidence="2" type="ORF">HNR19_000043</name>
</gene>
<feature type="transmembrane region" description="Helical" evidence="1">
    <location>
        <begin position="51"/>
        <end position="71"/>
    </location>
</feature>
<feature type="transmembrane region" description="Helical" evidence="1">
    <location>
        <begin position="20"/>
        <end position="45"/>
    </location>
</feature>
<keyword evidence="1" id="KW-1133">Transmembrane helix</keyword>